<protein>
    <recommendedName>
        <fullName evidence="2">DUF6534 domain-containing protein</fullName>
    </recommendedName>
</protein>
<feature type="domain" description="DUF6534" evidence="2">
    <location>
        <begin position="165"/>
        <end position="253"/>
    </location>
</feature>
<feature type="transmembrane region" description="Helical" evidence="1">
    <location>
        <begin position="156"/>
        <end position="178"/>
    </location>
</feature>
<comment type="caution">
    <text evidence="3">The sequence shown here is derived from an EMBL/GenBank/DDBJ whole genome shotgun (WGS) entry which is preliminary data.</text>
</comment>
<dbReference type="AlphaFoldDB" id="A0A9W8TTU9"/>
<dbReference type="PANTHER" id="PTHR40465:SF1">
    <property type="entry name" value="DUF6534 DOMAIN-CONTAINING PROTEIN"/>
    <property type="match status" value="1"/>
</dbReference>
<evidence type="ECO:0000259" key="2">
    <source>
        <dbReference type="Pfam" id="PF20152"/>
    </source>
</evidence>
<evidence type="ECO:0000313" key="4">
    <source>
        <dbReference type="Proteomes" id="UP001142393"/>
    </source>
</evidence>
<keyword evidence="1" id="KW-0472">Membrane</keyword>
<accession>A0A9W8TTU9</accession>
<dbReference type="Proteomes" id="UP001142393">
    <property type="component" value="Unassembled WGS sequence"/>
</dbReference>
<feature type="transmembrane region" description="Helical" evidence="1">
    <location>
        <begin position="117"/>
        <end position="136"/>
    </location>
</feature>
<feature type="transmembrane region" description="Helical" evidence="1">
    <location>
        <begin position="199"/>
        <end position="224"/>
    </location>
</feature>
<dbReference type="Pfam" id="PF20152">
    <property type="entry name" value="DUF6534"/>
    <property type="match status" value="1"/>
</dbReference>
<dbReference type="PANTHER" id="PTHR40465">
    <property type="entry name" value="CHROMOSOME 1, WHOLE GENOME SHOTGUN SEQUENCE"/>
    <property type="match status" value="1"/>
</dbReference>
<dbReference type="InterPro" id="IPR045339">
    <property type="entry name" value="DUF6534"/>
</dbReference>
<feature type="transmembrane region" description="Helical" evidence="1">
    <location>
        <begin position="88"/>
        <end position="105"/>
    </location>
</feature>
<keyword evidence="1" id="KW-0812">Transmembrane</keyword>
<keyword evidence="1" id="KW-1133">Transmembrane helix</keyword>
<keyword evidence="4" id="KW-1185">Reference proteome</keyword>
<sequence length="356" mass="39751">MSFSISLILGPYFAGSLVAVGLSATLGFQVFLYFNIFPSDTLSYKFLVGWMWIIDAVHTILLCASMWRHLIFGFDNLETEAEIFPTDAVMVAITAVTALSANGFYGWRLYKMSKHNWWLVGPIALFSVVQIGLAFTDAVALMKMNRFSEIPGKFRNVFVANIIISATTDIIIAARARYYYIRKIKLQGFSPTQEILDGIMVFTINDGVATCVIAIASVVCFLALPESFLFMGLYVINSKFYSNSVLATLNLRNWYRHRYVSNPPLGLSISMMPATANDGNQDRAHQRSRSISVLPNFGGSSSRHVQSESVEGGGKRVEIYLERQVESDVENLSPFDLDVMETNSRKSVEMLTAKEP</sequence>
<feature type="transmembrane region" description="Helical" evidence="1">
    <location>
        <begin position="12"/>
        <end position="34"/>
    </location>
</feature>
<reference evidence="3 4" key="1">
    <citation type="journal article" date="2023" name="Proc. Natl. Acad. Sci. U.S.A.">
        <title>A global phylogenomic analysis of the shiitake genus Lentinula.</title>
        <authorList>
            <person name="Sierra-Patev S."/>
            <person name="Min B."/>
            <person name="Naranjo-Ortiz M."/>
            <person name="Looney B."/>
            <person name="Konkel Z."/>
            <person name="Slot J.C."/>
            <person name="Sakamoto Y."/>
            <person name="Steenwyk J.L."/>
            <person name="Rokas A."/>
            <person name="Carro J."/>
            <person name="Camarero S."/>
            <person name="Ferreira P."/>
            <person name="Molpeceres G."/>
            <person name="Ruiz-Duenas F.J."/>
            <person name="Serrano A."/>
            <person name="Henrissat B."/>
            <person name="Drula E."/>
            <person name="Hughes K.W."/>
            <person name="Mata J.L."/>
            <person name="Ishikawa N.K."/>
            <person name="Vargas-Isla R."/>
            <person name="Ushijima S."/>
            <person name="Smith C.A."/>
            <person name="Donoghue J."/>
            <person name="Ahrendt S."/>
            <person name="Andreopoulos W."/>
            <person name="He G."/>
            <person name="LaButti K."/>
            <person name="Lipzen A."/>
            <person name="Ng V."/>
            <person name="Riley R."/>
            <person name="Sandor L."/>
            <person name="Barry K."/>
            <person name="Martinez A.T."/>
            <person name="Xiao Y."/>
            <person name="Gibbons J.G."/>
            <person name="Terashima K."/>
            <person name="Grigoriev I.V."/>
            <person name="Hibbett D."/>
        </authorList>
    </citation>
    <scope>NUCLEOTIDE SEQUENCE [LARGE SCALE GENOMIC DNA]</scope>
    <source>
        <strain evidence="3 4">TFB7810</strain>
    </source>
</reference>
<evidence type="ECO:0000313" key="3">
    <source>
        <dbReference type="EMBL" id="KAJ3739731.1"/>
    </source>
</evidence>
<dbReference type="EMBL" id="JANVFU010000017">
    <property type="protein sequence ID" value="KAJ3739731.1"/>
    <property type="molecule type" value="Genomic_DNA"/>
</dbReference>
<feature type="transmembrane region" description="Helical" evidence="1">
    <location>
        <begin position="46"/>
        <end position="68"/>
    </location>
</feature>
<gene>
    <name evidence="3" type="ORF">DFH05DRAFT_493544</name>
</gene>
<evidence type="ECO:0000256" key="1">
    <source>
        <dbReference type="SAM" id="Phobius"/>
    </source>
</evidence>
<proteinExistence type="predicted"/>
<organism evidence="3 4">
    <name type="scientific">Lentinula detonsa</name>
    <dbReference type="NCBI Taxonomy" id="2804962"/>
    <lineage>
        <taxon>Eukaryota</taxon>
        <taxon>Fungi</taxon>
        <taxon>Dikarya</taxon>
        <taxon>Basidiomycota</taxon>
        <taxon>Agaricomycotina</taxon>
        <taxon>Agaricomycetes</taxon>
        <taxon>Agaricomycetidae</taxon>
        <taxon>Agaricales</taxon>
        <taxon>Marasmiineae</taxon>
        <taxon>Omphalotaceae</taxon>
        <taxon>Lentinula</taxon>
    </lineage>
</organism>
<name>A0A9W8TTU9_9AGAR</name>